<dbReference type="Proteomes" id="UP001146793">
    <property type="component" value="Unassembled WGS sequence"/>
</dbReference>
<evidence type="ECO:0000313" key="9">
    <source>
        <dbReference type="EMBL" id="KAJ6230913.1"/>
    </source>
</evidence>
<organism evidence="6 11">
    <name type="scientific">Anaeramoeba flamelloides</name>
    <dbReference type="NCBI Taxonomy" id="1746091"/>
    <lineage>
        <taxon>Eukaryota</taxon>
        <taxon>Metamonada</taxon>
        <taxon>Anaeramoebidae</taxon>
        <taxon>Anaeramoeba</taxon>
    </lineage>
</organism>
<name>A0AAV7Y2G4_9EUKA</name>
<dbReference type="AlphaFoldDB" id="A0AAV7Y2G4"/>
<evidence type="ECO:0000256" key="4">
    <source>
        <dbReference type="ARBA" id="ARBA00023136"/>
    </source>
</evidence>
<dbReference type="GO" id="GO:0045048">
    <property type="term" value="P:protein insertion into ER membrane"/>
    <property type="evidence" value="ECO:0007669"/>
    <property type="project" value="InterPro"/>
</dbReference>
<dbReference type="GO" id="GO:0005789">
    <property type="term" value="C:endoplasmic reticulum membrane"/>
    <property type="evidence" value="ECO:0007669"/>
    <property type="project" value="InterPro"/>
</dbReference>
<gene>
    <name evidence="8" type="ORF">M0812_13498</name>
    <name evidence="7" type="ORF">M0812_25469</name>
    <name evidence="6" type="ORF">M0812_29680</name>
    <name evidence="10" type="ORF">M0813_05599</name>
    <name evidence="9" type="ORF">M0813_06292</name>
</gene>
<dbReference type="EMBL" id="JANTQA010000060">
    <property type="protein sequence ID" value="KAJ3427839.1"/>
    <property type="molecule type" value="Genomic_DNA"/>
</dbReference>
<sequence>MSKKDPRRENKIKKFDSNYYITGSGDSEGWNEIINLLALGLNLISTFLKNHYLAWFGFFISLSTLTTKHATSSSSQMIPSIIFSIVTLGIHYITGRRMPIKEMFMRK</sequence>
<keyword evidence="2 5" id="KW-0812">Transmembrane</keyword>
<evidence type="ECO:0000313" key="8">
    <source>
        <dbReference type="EMBL" id="KAJ3441486.1"/>
    </source>
</evidence>
<accession>A0AAV7Y2G4</accession>
<reference evidence="9" key="1">
    <citation type="submission" date="2022-08" db="EMBL/GenBank/DDBJ databases">
        <title>Novel sulfate-reducing endosymbionts in the free-living metamonad Anaeramoeba.</title>
        <authorList>
            <person name="Jerlstrom-Hultqvist J."/>
            <person name="Cepicka I."/>
            <person name="Gallot-Lavallee L."/>
            <person name="Salas-Leiva D."/>
            <person name="Curtis B.A."/>
            <person name="Zahonova K."/>
            <person name="Pipaliya S."/>
            <person name="Dacks J."/>
            <person name="Roger A.J."/>
        </authorList>
    </citation>
    <scope>NUCLEOTIDE SEQUENCE</scope>
    <source>
        <strain evidence="9">Schooner1</strain>
    </source>
</reference>
<reference evidence="6" key="2">
    <citation type="submission" date="2022-08" db="EMBL/GenBank/DDBJ databases">
        <title>Novel sulphate-reducing endosymbionts in the free-living metamonad Anaeramoeba.</title>
        <authorList>
            <person name="Jerlstrom-Hultqvist J."/>
            <person name="Cepicka I."/>
            <person name="Gallot-Lavallee L."/>
            <person name="Salas-Leiva D."/>
            <person name="Curtis B.A."/>
            <person name="Zahonova K."/>
            <person name="Pipaliya S."/>
            <person name="Dacks J."/>
            <person name="Roger A.J."/>
        </authorList>
    </citation>
    <scope>NUCLEOTIDE SEQUENCE</scope>
    <source>
        <strain evidence="6">Busselton2</strain>
    </source>
</reference>
<evidence type="ECO:0000256" key="1">
    <source>
        <dbReference type="ARBA" id="ARBA00004370"/>
    </source>
</evidence>
<dbReference type="InterPro" id="IPR005351">
    <property type="entry name" value="ASTER"/>
</dbReference>
<comment type="subcellular location">
    <subcellularLocation>
        <location evidence="1">Membrane</location>
    </subcellularLocation>
</comment>
<dbReference type="Pfam" id="PF03669">
    <property type="entry name" value="ASTER"/>
    <property type="match status" value="1"/>
</dbReference>
<evidence type="ECO:0000313" key="7">
    <source>
        <dbReference type="EMBL" id="KAJ3427839.1"/>
    </source>
</evidence>
<evidence type="ECO:0000256" key="5">
    <source>
        <dbReference type="SAM" id="Phobius"/>
    </source>
</evidence>
<dbReference type="EMBL" id="JAOAOG010000307">
    <property type="protein sequence ID" value="KAJ6230913.1"/>
    <property type="molecule type" value="Genomic_DNA"/>
</dbReference>
<evidence type="ECO:0000313" key="12">
    <source>
        <dbReference type="Proteomes" id="UP001150062"/>
    </source>
</evidence>
<evidence type="ECO:0000313" key="6">
    <source>
        <dbReference type="EMBL" id="KAJ3424048.1"/>
    </source>
</evidence>
<keyword evidence="4 5" id="KW-0472">Membrane</keyword>
<dbReference type="EMBL" id="JANTQA010000075">
    <property type="protein sequence ID" value="KAJ3424048.1"/>
    <property type="molecule type" value="Genomic_DNA"/>
</dbReference>
<comment type="caution">
    <text evidence="6">The sequence shown here is derived from an EMBL/GenBank/DDBJ whole genome shotgun (WGS) entry which is preliminary data.</text>
</comment>
<dbReference type="GO" id="GO:0044183">
    <property type="term" value="F:protein folding chaperone"/>
    <property type="evidence" value="ECO:0007669"/>
    <property type="project" value="InterPro"/>
</dbReference>
<evidence type="ECO:0000313" key="11">
    <source>
        <dbReference type="Proteomes" id="UP001146793"/>
    </source>
</evidence>
<dbReference type="Proteomes" id="UP001150062">
    <property type="component" value="Unassembled WGS sequence"/>
</dbReference>
<evidence type="ECO:0000313" key="10">
    <source>
        <dbReference type="EMBL" id="KAJ6231867.1"/>
    </source>
</evidence>
<dbReference type="EMBL" id="JANTQA010000029">
    <property type="protein sequence ID" value="KAJ3441486.1"/>
    <property type="molecule type" value="Genomic_DNA"/>
</dbReference>
<evidence type="ECO:0000256" key="3">
    <source>
        <dbReference type="ARBA" id="ARBA00022989"/>
    </source>
</evidence>
<protein>
    <submittedName>
        <fullName evidence="6">PAT complex subunit Asterix</fullName>
    </submittedName>
</protein>
<keyword evidence="3 5" id="KW-1133">Transmembrane helix</keyword>
<proteinExistence type="predicted"/>
<feature type="transmembrane region" description="Helical" evidence="5">
    <location>
        <begin position="77"/>
        <end position="95"/>
    </location>
</feature>
<dbReference type="EMBL" id="JAOAOG010000298">
    <property type="protein sequence ID" value="KAJ6231867.1"/>
    <property type="molecule type" value="Genomic_DNA"/>
</dbReference>
<evidence type="ECO:0000256" key="2">
    <source>
        <dbReference type="ARBA" id="ARBA00022692"/>
    </source>
</evidence>
<keyword evidence="12" id="KW-1185">Reference proteome</keyword>